<gene>
    <name evidence="1" type="ORF">C8N25_11859</name>
</gene>
<keyword evidence="2" id="KW-1185">Reference proteome</keyword>
<dbReference type="Proteomes" id="UP000256405">
    <property type="component" value="Unassembled WGS sequence"/>
</dbReference>
<protein>
    <submittedName>
        <fullName evidence="1">Uncharacterized protein</fullName>
    </submittedName>
</protein>
<dbReference type="EMBL" id="QUNF01000018">
    <property type="protein sequence ID" value="REG83414.1"/>
    <property type="molecule type" value="Genomic_DNA"/>
</dbReference>
<dbReference type="PROSITE" id="PS51257">
    <property type="entry name" value="PROKAR_LIPOPROTEIN"/>
    <property type="match status" value="1"/>
</dbReference>
<evidence type="ECO:0000313" key="1">
    <source>
        <dbReference type="EMBL" id="REG83414.1"/>
    </source>
</evidence>
<reference evidence="1 2" key="1">
    <citation type="submission" date="2018-08" db="EMBL/GenBank/DDBJ databases">
        <title>Genomic Encyclopedia of Archaeal and Bacterial Type Strains, Phase II (KMG-II): from individual species to whole genera.</title>
        <authorList>
            <person name="Goeker M."/>
        </authorList>
    </citation>
    <scope>NUCLEOTIDE SEQUENCE [LARGE SCALE GENOMIC DNA]</scope>
    <source>
        <strain evidence="1 2">DSM 15986</strain>
    </source>
</reference>
<proteinExistence type="predicted"/>
<evidence type="ECO:0000313" key="2">
    <source>
        <dbReference type="Proteomes" id="UP000256405"/>
    </source>
</evidence>
<sequence length="142" mass="16683">MKKTLILGIILTSTMLLSCESSSERIEDGTDVTEQNDITLDNPFKLTIEDLREEQLEIEKKLTLLKNSDVERQSHDYKAFEPEIKIIELRVDSLRTYVSDFENASEEQKEIIYDRYKMKREKISEDIESITDRFNDLKVLDS</sequence>
<comment type="caution">
    <text evidence="1">The sequence shown here is derived from an EMBL/GenBank/DDBJ whole genome shotgun (WGS) entry which is preliminary data.</text>
</comment>
<dbReference type="RefSeq" id="WP_140160608.1">
    <property type="nucleotide sequence ID" value="NZ_MSSW01000053.1"/>
</dbReference>
<name>A0A3E0DPM5_9BACT</name>
<organism evidence="1 2">
    <name type="scientific">Algoriphagus antarcticus</name>
    <dbReference type="NCBI Taxonomy" id="238540"/>
    <lineage>
        <taxon>Bacteria</taxon>
        <taxon>Pseudomonadati</taxon>
        <taxon>Bacteroidota</taxon>
        <taxon>Cytophagia</taxon>
        <taxon>Cytophagales</taxon>
        <taxon>Cyclobacteriaceae</taxon>
        <taxon>Algoriphagus</taxon>
    </lineage>
</organism>
<dbReference type="AlphaFoldDB" id="A0A3E0DPM5"/>
<accession>A0A3E0DPM5</accession>